<dbReference type="Proteomes" id="UP000184123">
    <property type="component" value="Unassembled WGS sequence"/>
</dbReference>
<name>A0A1M7I5G6_9GAMM</name>
<evidence type="ECO:0000313" key="4">
    <source>
        <dbReference type="Proteomes" id="UP000321726"/>
    </source>
</evidence>
<proteinExistence type="predicted"/>
<dbReference type="STRING" id="44933.SAMN05660971_02820"/>
<reference evidence="2 3" key="1">
    <citation type="submission" date="2016-11" db="EMBL/GenBank/DDBJ databases">
        <authorList>
            <person name="Jaros S."/>
            <person name="Januszkiewicz K."/>
            <person name="Wedrychowicz H."/>
        </authorList>
    </citation>
    <scope>NUCLEOTIDE SEQUENCE [LARGE SCALE GENOMIC DNA]</scope>
    <source>
        <strain evidence="2 3">DSM 4740</strain>
    </source>
</reference>
<protein>
    <recommendedName>
        <fullName evidence="5">DUF4336 domain-containing protein</fullName>
    </recommendedName>
</protein>
<dbReference type="InterPro" id="IPR036866">
    <property type="entry name" value="RibonucZ/Hydroxyglut_hydro"/>
</dbReference>
<sequence length="246" mass="28062">MNTSDPHSAASERLIPFGSGLWVVEGETVSFYTLPYPTRMVIVRLEDGSLWIHSPIALDDSLQEQVDRLGQVAWLIAPNHLHHLFIEQWQQAYPNAASYGTPEVIAKRHDLHFNAPLTDTAHPTWSPQLDQLLFTGSPAMTETIFFHRQTRTLIVSDLIENLTPESLPPLKRWLARAGGVVAPNGRMPLDWRLSFIGHRNEARQHLRRILAWQPEQLIMAHGEIIHSEARAFLEHSFRWLAPEKSS</sequence>
<gene>
    <name evidence="1" type="ORF">HCU01_19820</name>
    <name evidence="2" type="ORF">SAMN05660971_02820</name>
</gene>
<evidence type="ECO:0000313" key="3">
    <source>
        <dbReference type="Proteomes" id="UP000184123"/>
    </source>
</evidence>
<organism evidence="2 3">
    <name type="scientific">Halomonas cupida</name>
    <dbReference type="NCBI Taxonomy" id="44933"/>
    <lineage>
        <taxon>Bacteria</taxon>
        <taxon>Pseudomonadati</taxon>
        <taxon>Pseudomonadota</taxon>
        <taxon>Gammaproteobacteria</taxon>
        <taxon>Oceanospirillales</taxon>
        <taxon>Halomonadaceae</taxon>
        <taxon>Halomonas</taxon>
    </lineage>
</organism>
<reference evidence="1 4" key="2">
    <citation type="submission" date="2019-07" db="EMBL/GenBank/DDBJ databases">
        <title>Whole genome shotgun sequence of Halomonas cupida NBRC 102219.</title>
        <authorList>
            <person name="Hosoyama A."/>
            <person name="Uohara A."/>
            <person name="Ohji S."/>
            <person name="Ichikawa N."/>
        </authorList>
    </citation>
    <scope>NUCLEOTIDE SEQUENCE [LARGE SCALE GENOMIC DNA]</scope>
    <source>
        <strain evidence="1 4">NBRC 102219</strain>
    </source>
</reference>
<dbReference type="OrthoDB" id="450111at2"/>
<keyword evidence="4" id="KW-1185">Reference proteome</keyword>
<evidence type="ECO:0000313" key="2">
    <source>
        <dbReference type="EMBL" id="SHM36004.1"/>
    </source>
</evidence>
<dbReference type="EMBL" id="FRCA01000007">
    <property type="protein sequence ID" value="SHM36004.1"/>
    <property type="molecule type" value="Genomic_DNA"/>
</dbReference>
<dbReference type="Pfam" id="PF14234">
    <property type="entry name" value="DUF4336"/>
    <property type="match status" value="1"/>
</dbReference>
<dbReference type="PANTHER" id="PTHR33835">
    <property type="entry name" value="YALI0C07656P"/>
    <property type="match status" value="1"/>
</dbReference>
<dbReference type="RefSeq" id="WP_073435826.1">
    <property type="nucleotide sequence ID" value="NZ_BJXU01000072.1"/>
</dbReference>
<dbReference type="PANTHER" id="PTHR33835:SF1">
    <property type="entry name" value="METALLO-BETA-LACTAMASE DOMAIN-CONTAINING PROTEIN"/>
    <property type="match status" value="1"/>
</dbReference>
<dbReference type="EMBL" id="BJXU01000072">
    <property type="protein sequence ID" value="GEN24033.1"/>
    <property type="molecule type" value="Genomic_DNA"/>
</dbReference>
<dbReference type="SUPFAM" id="SSF56281">
    <property type="entry name" value="Metallo-hydrolase/oxidoreductase"/>
    <property type="match status" value="1"/>
</dbReference>
<evidence type="ECO:0000313" key="1">
    <source>
        <dbReference type="EMBL" id="GEN24033.1"/>
    </source>
</evidence>
<accession>A0A1M7I5G6</accession>
<dbReference type="Proteomes" id="UP000321726">
    <property type="component" value="Unassembled WGS sequence"/>
</dbReference>
<dbReference type="InterPro" id="IPR025638">
    <property type="entry name" value="DUF4336"/>
</dbReference>
<evidence type="ECO:0008006" key="5">
    <source>
        <dbReference type="Google" id="ProtNLM"/>
    </source>
</evidence>
<dbReference type="AlphaFoldDB" id="A0A1M7I5G6"/>